<dbReference type="PANTHER" id="PTHR33840">
    <property type="match status" value="1"/>
</dbReference>
<feature type="domain" description="T6SS Phospholipase effector Tle1-like catalytic" evidence="1">
    <location>
        <begin position="3"/>
        <end position="272"/>
    </location>
</feature>
<dbReference type="EMBL" id="CP118605">
    <property type="protein sequence ID" value="WGL15875.1"/>
    <property type="molecule type" value="Genomic_DNA"/>
</dbReference>
<dbReference type="Proteomes" id="UP001236500">
    <property type="component" value="Chromosome"/>
</dbReference>
<proteinExistence type="predicted"/>
<accession>A0ABY8NBQ6</accession>
<evidence type="ECO:0000259" key="1">
    <source>
        <dbReference type="Pfam" id="PF09994"/>
    </source>
</evidence>
<dbReference type="InterPro" id="IPR018712">
    <property type="entry name" value="Tle1-like_cat"/>
</dbReference>
<reference evidence="2 3" key="1">
    <citation type="submission" date="2023-02" db="EMBL/GenBank/DDBJ databases">
        <title>Description and genomic characterization of Microbulbifer bruguierae sp. nov., isolated from the sediment of mangrove plant Bruguiera sexangula.</title>
        <authorList>
            <person name="Long M."/>
        </authorList>
    </citation>
    <scope>NUCLEOTIDE SEQUENCE [LARGE SCALE GENOMIC DNA]</scope>
    <source>
        <strain evidence="2 3">H12</strain>
    </source>
</reference>
<keyword evidence="3" id="KW-1185">Reference proteome</keyword>
<dbReference type="PANTHER" id="PTHR33840:SF1">
    <property type="entry name" value="TLE1 PHOSPHOLIPASE DOMAIN-CONTAINING PROTEIN"/>
    <property type="match status" value="1"/>
</dbReference>
<name>A0ABY8NBQ6_9GAMM</name>
<protein>
    <submittedName>
        <fullName evidence="2">DUF2235 domain-containing protein</fullName>
    </submittedName>
</protein>
<evidence type="ECO:0000313" key="3">
    <source>
        <dbReference type="Proteomes" id="UP001236500"/>
    </source>
</evidence>
<evidence type="ECO:0000313" key="2">
    <source>
        <dbReference type="EMBL" id="WGL15875.1"/>
    </source>
</evidence>
<dbReference type="Gene3D" id="2.60.120.430">
    <property type="entry name" value="Galactose-binding lectin"/>
    <property type="match status" value="1"/>
</dbReference>
<sequence>MANLIVCCDGTWNDSNNKDEGVLALTNVRKLFNALEDHNEKEQQTRYQAGVGTAGTVDKALGGIFGIGISTDIMDCYYWLCDKYKPEDRIYLFGFSRGAFCARSLAGMICKYGFAHFPEDADAIARAEIIHDIYEEGYRRNLTRKELEDVHQITFHEKSDSSIHFIGVWDTVGALGVPDDKVIANIFDNPKDYQFHDVSLLPKVSHARQALAIDEMRSSFTPTLWKKGDGESQKSFDKRVKQVWFPGAHADIGGGYRDSRLADFTLKWMVEQISALPDEGVATQLRYRKGFQEMLTQDVKVPGEIHDSHTGFMKVLLSRPRAIPRLDDASQVYTDLVKAIAEDPRHPQFPYRTQVAFSGGKAVKDIYAKHPWNWTGIYLEKDKEYHFSATGMWNSGNVVCGPGGSRDGKFQRAEAELILRSAMDVAEKVWKFFSKKEKSDFWLSRRHGNAHWLSLMGCIANEAETGRDGTPPSHQFFRIGEKTTITPTRSGYFYCYANDAWGCYEENRNYVTLTVEVVTKQTVGEGVEAEAQLTEEAELPVG</sequence>
<dbReference type="InterPro" id="IPR029058">
    <property type="entry name" value="AB_hydrolase_fold"/>
</dbReference>
<gene>
    <name evidence="2" type="ORF">PVT68_13980</name>
</gene>
<dbReference type="RefSeq" id="WP_280319042.1">
    <property type="nucleotide sequence ID" value="NZ_CP118605.1"/>
</dbReference>
<dbReference type="SUPFAM" id="SSF53474">
    <property type="entry name" value="alpha/beta-Hydrolases"/>
    <property type="match status" value="1"/>
</dbReference>
<dbReference type="Pfam" id="PF09994">
    <property type="entry name" value="T6SS_Tle1-like_cat"/>
    <property type="match status" value="1"/>
</dbReference>
<organism evidence="2 3">
    <name type="scientific">Microbulbifer bruguierae</name>
    <dbReference type="NCBI Taxonomy" id="3029061"/>
    <lineage>
        <taxon>Bacteria</taxon>
        <taxon>Pseudomonadati</taxon>
        <taxon>Pseudomonadota</taxon>
        <taxon>Gammaproteobacteria</taxon>
        <taxon>Cellvibrionales</taxon>
        <taxon>Microbulbiferaceae</taxon>
        <taxon>Microbulbifer</taxon>
    </lineage>
</organism>